<gene>
    <name evidence="2" type="ORF">MTBBW1_1740033</name>
</gene>
<dbReference type="InterPro" id="IPR018649">
    <property type="entry name" value="SHOCT"/>
</dbReference>
<organism evidence="2 3">
    <name type="scientific">Desulfamplus magnetovallimortis</name>
    <dbReference type="NCBI Taxonomy" id="1246637"/>
    <lineage>
        <taxon>Bacteria</taxon>
        <taxon>Pseudomonadati</taxon>
        <taxon>Thermodesulfobacteriota</taxon>
        <taxon>Desulfobacteria</taxon>
        <taxon>Desulfobacterales</taxon>
        <taxon>Desulfobacteraceae</taxon>
        <taxon>Desulfamplus</taxon>
    </lineage>
</organism>
<dbReference type="Proteomes" id="UP000191931">
    <property type="component" value="Unassembled WGS sequence"/>
</dbReference>
<evidence type="ECO:0000313" key="3">
    <source>
        <dbReference type="Proteomes" id="UP000191931"/>
    </source>
</evidence>
<dbReference type="RefSeq" id="WP_080806160.1">
    <property type="nucleotide sequence ID" value="NZ_LT828552.1"/>
</dbReference>
<evidence type="ECO:0000313" key="2">
    <source>
        <dbReference type="EMBL" id="SLM29303.1"/>
    </source>
</evidence>
<dbReference type="PROSITE" id="PS51257">
    <property type="entry name" value="PROKAR_LIPOPROTEIN"/>
    <property type="match status" value="1"/>
</dbReference>
<sequence length="380" mass="42367">MKKIWMIMVGVFFIGCSGGAWYQNYGLQKGQLLSTQAIPALVFALDDENDKTRVQALKCISRQKEAAADAIPGIVDFIKTESDEDIRVYAIKTLAYIMPNTKENVTILSKAIDSAKIISSSNIEKANSALAALESKEQIAPGAISINGGYVDIIDEISLKLEAKFRFYNGYITDKPSMHHYMVPIEFKIANHSSDFIKINTNSIKLLRPNGMTVSKMSLDQAKDQACYSVVKRSVVSGVAGGIIFGTISGTKAGKANAKIRKYITNTFLTDADIIPGEKKTAYIYFNCPDRPTTLEGWGLSFLCIHGSSQIFDIKYVFGEGATVSERKINEKHDLMLDKNMLVDEATLEDKLIKLKELYDKELITEQEYTQQKKRLIDKY</sequence>
<dbReference type="SUPFAM" id="SSF48371">
    <property type="entry name" value="ARM repeat"/>
    <property type="match status" value="1"/>
</dbReference>
<dbReference type="EMBL" id="FWEV01000084">
    <property type="protein sequence ID" value="SLM29303.1"/>
    <property type="molecule type" value="Genomic_DNA"/>
</dbReference>
<dbReference type="Gene3D" id="1.25.10.10">
    <property type="entry name" value="Leucine-rich Repeat Variant"/>
    <property type="match status" value="1"/>
</dbReference>
<accession>A0A1W1HA37</accession>
<name>A0A1W1HA37_9BACT</name>
<dbReference type="STRING" id="1246637.MTBBW1_1740033"/>
<feature type="domain" description="SHOCT" evidence="1">
    <location>
        <begin position="350"/>
        <end position="376"/>
    </location>
</feature>
<evidence type="ECO:0000259" key="1">
    <source>
        <dbReference type="Pfam" id="PF09851"/>
    </source>
</evidence>
<protein>
    <recommendedName>
        <fullName evidence="1">SHOCT domain-containing protein</fullName>
    </recommendedName>
</protein>
<dbReference type="Pfam" id="PF09851">
    <property type="entry name" value="SHOCT"/>
    <property type="match status" value="1"/>
</dbReference>
<dbReference type="AlphaFoldDB" id="A0A1W1HA37"/>
<reference evidence="2 3" key="1">
    <citation type="submission" date="2017-03" db="EMBL/GenBank/DDBJ databases">
        <authorList>
            <person name="Afonso C.L."/>
            <person name="Miller P.J."/>
            <person name="Scott M.A."/>
            <person name="Spackman E."/>
            <person name="Goraichik I."/>
            <person name="Dimitrov K.M."/>
            <person name="Suarez D.L."/>
            <person name="Swayne D.E."/>
        </authorList>
    </citation>
    <scope>NUCLEOTIDE SEQUENCE [LARGE SCALE GENOMIC DNA]</scope>
    <source>
        <strain evidence="2">PRJEB14757</strain>
    </source>
</reference>
<dbReference type="OrthoDB" id="9848571at2"/>
<proteinExistence type="predicted"/>
<dbReference type="InterPro" id="IPR016024">
    <property type="entry name" value="ARM-type_fold"/>
</dbReference>
<keyword evidence="3" id="KW-1185">Reference proteome</keyword>
<dbReference type="InterPro" id="IPR011989">
    <property type="entry name" value="ARM-like"/>
</dbReference>